<keyword evidence="5" id="KW-0732">Signal</keyword>
<dbReference type="EMBL" id="CP018099">
    <property type="protein sequence ID" value="APF17995.1"/>
    <property type="molecule type" value="Genomic_DNA"/>
</dbReference>
<evidence type="ECO:0000313" key="10">
    <source>
        <dbReference type="Proteomes" id="UP000183868"/>
    </source>
</evidence>
<dbReference type="Pfam" id="PF07244">
    <property type="entry name" value="POTRA"/>
    <property type="match status" value="1"/>
</dbReference>
<dbReference type="Proteomes" id="UP000183868">
    <property type="component" value="Chromosome"/>
</dbReference>
<evidence type="ECO:0000313" key="7">
    <source>
        <dbReference type="EMBL" id="APF17995.1"/>
    </source>
</evidence>
<feature type="chain" id="PRO_5010497948" evidence="5">
    <location>
        <begin position="33"/>
        <end position="443"/>
    </location>
</feature>
<gene>
    <name evidence="7" type="ORF">Cabys_1246</name>
    <name evidence="8" type="ORF">Calab_2433</name>
</gene>
<dbReference type="EMBL" id="CM001402">
    <property type="protein sequence ID" value="EHO42043.1"/>
    <property type="molecule type" value="Genomic_DNA"/>
</dbReference>
<protein>
    <submittedName>
        <fullName evidence="8">Surface antigen variable number repeat-containing protein</fullName>
    </submittedName>
</protein>
<dbReference type="InterPro" id="IPR039910">
    <property type="entry name" value="D15-like"/>
</dbReference>
<dbReference type="PaxDb" id="880073-Calab_2433"/>
<dbReference type="Pfam" id="PF01103">
    <property type="entry name" value="Omp85"/>
    <property type="match status" value="1"/>
</dbReference>
<dbReference type="AlphaFoldDB" id="H1XYX2"/>
<reference evidence="7 10" key="2">
    <citation type="submission" date="2016-11" db="EMBL/GenBank/DDBJ databases">
        <title>Genomic analysis of Caldithrix abyssi and proposal of a novel bacterial phylum Caldithrichaeota.</title>
        <authorList>
            <person name="Kublanov I."/>
            <person name="Sigalova O."/>
            <person name="Gavrilov S."/>
            <person name="Lebedinsky A."/>
            <person name="Ivanova N."/>
            <person name="Daum C."/>
            <person name="Reddy T."/>
            <person name="Klenk H.P."/>
            <person name="Goker M."/>
            <person name="Reva O."/>
            <person name="Miroshnichenko M."/>
            <person name="Kyprides N."/>
            <person name="Woyke T."/>
            <person name="Gelfand M."/>
        </authorList>
    </citation>
    <scope>NUCLEOTIDE SEQUENCE [LARGE SCALE GENOMIC DNA]</scope>
    <source>
        <strain evidence="7 10">LF13</strain>
    </source>
</reference>
<evidence type="ECO:0000256" key="3">
    <source>
        <dbReference type="ARBA" id="ARBA00022692"/>
    </source>
</evidence>
<feature type="domain" description="POTRA" evidence="6">
    <location>
        <begin position="44"/>
        <end position="115"/>
    </location>
</feature>
<reference evidence="8 9" key="1">
    <citation type="submission" date="2011-09" db="EMBL/GenBank/DDBJ databases">
        <title>The permanent draft genome of Caldithrix abyssi DSM 13497.</title>
        <authorList>
            <consortium name="US DOE Joint Genome Institute (JGI-PGF)"/>
            <person name="Lucas S."/>
            <person name="Han J."/>
            <person name="Lapidus A."/>
            <person name="Bruce D."/>
            <person name="Goodwin L."/>
            <person name="Pitluck S."/>
            <person name="Peters L."/>
            <person name="Kyrpides N."/>
            <person name="Mavromatis K."/>
            <person name="Ivanova N."/>
            <person name="Mikhailova N."/>
            <person name="Chertkov O."/>
            <person name="Detter J.C."/>
            <person name="Tapia R."/>
            <person name="Han C."/>
            <person name="Land M."/>
            <person name="Hauser L."/>
            <person name="Markowitz V."/>
            <person name="Cheng J.-F."/>
            <person name="Hugenholtz P."/>
            <person name="Woyke T."/>
            <person name="Wu D."/>
            <person name="Spring S."/>
            <person name="Brambilla E."/>
            <person name="Klenk H.-P."/>
            <person name="Eisen J.A."/>
        </authorList>
    </citation>
    <scope>NUCLEOTIDE SEQUENCE [LARGE SCALE GENOMIC DNA]</scope>
    <source>
        <strain evidence="8 9">DSM 13497</strain>
    </source>
</reference>
<name>H1XYX2_CALAY</name>
<dbReference type="InterPro" id="IPR034746">
    <property type="entry name" value="POTRA"/>
</dbReference>
<dbReference type="eggNOG" id="COG4775">
    <property type="taxonomic scope" value="Bacteria"/>
</dbReference>
<dbReference type="PANTHER" id="PTHR12815">
    <property type="entry name" value="SORTING AND ASSEMBLY MACHINERY SAMM50 PROTEIN FAMILY MEMBER"/>
    <property type="match status" value="1"/>
</dbReference>
<keyword evidence="4" id="KW-0472">Membrane</keyword>
<proteinExistence type="predicted"/>
<dbReference type="KEGG" id="caby:Cabys_1246"/>
<comment type="subcellular location">
    <subcellularLocation>
        <location evidence="1">Membrane</location>
    </subcellularLocation>
</comment>
<dbReference type="InterPro" id="IPR000184">
    <property type="entry name" value="Bac_surfAg_D15"/>
</dbReference>
<dbReference type="Proteomes" id="UP000004671">
    <property type="component" value="Chromosome"/>
</dbReference>
<organism evidence="8 9">
    <name type="scientific">Caldithrix abyssi DSM 13497</name>
    <dbReference type="NCBI Taxonomy" id="880073"/>
    <lineage>
        <taxon>Bacteria</taxon>
        <taxon>Pseudomonadati</taxon>
        <taxon>Calditrichota</taxon>
        <taxon>Calditrichia</taxon>
        <taxon>Calditrichales</taxon>
        <taxon>Calditrichaceae</taxon>
        <taxon>Caldithrix</taxon>
    </lineage>
</organism>
<evidence type="ECO:0000313" key="8">
    <source>
        <dbReference type="EMBL" id="EHO42043.1"/>
    </source>
</evidence>
<evidence type="ECO:0000256" key="2">
    <source>
        <dbReference type="ARBA" id="ARBA00022452"/>
    </source>
</evidence>
<evidence type="ECO:0000313" key="9">
    <source>
        <dbReference type="Proteomes" id="UP000004671"/>
    </source>
</evidence>
<accession>H1XYX2</accession>
<dbReference type="PROSITE" id="PS51779">
    <property type="entry name" value="POTRA"/>
    <property type="match status" value="1"/>
</dbReference>
<dbReference type="PANTHER" id="PTHR12815:SF18">
    <property type="entry name" value="SORTING AND ASSEMBLY MACHINERY COMPONENT 50 HOMOLOG"/>
    <property type="match status" value="1"/>
</dbReference>
<dbReference type="HOGENOM" id="CLU_044184_0_0_0"/>
<evidence type="ECO:0000256" key="5">
    <source>
        <dbReference type="SAM" id="SignalP"/>
    </source>
</evidence>
<dbReference type="InParanoid" id="H1XYX2"/>
<evidence type="ECO:0000256" key="1">
    <source>
        <dbReference type="ARBA" id="ARBA00004370"/>
    </source>
</evidence>
<dbReference type="RefSeq" id="WP_006929265.1">
    <property type="nucleotide sequence ID" value="NZ_CM001402.1"/>
</dbReference>
<keyword evidence="9" id="KW-1185">Reference proteome</keyword>
<feature type="signal peptide" evidence="5">
    <location>
        <begin position="1"/>
        <end position="32"/>
    </location>
</feature>
<dbReference type="InterPro" id="IPR010827">
    <property type="entry name" value="BamA/TamA_POTRA"/>
</dbReference>
<dbReference type="Gene3D" id="2.40.160.50">
    <property type="entry name" value="membrane protein fhac: a member of the omp85/tpsb transporter family"/>
    <property type="match status" value="1"/>
</dbReference>
<keyword evidence="2" id="KW-1134">Transmembrane beta strand</keyword>
<keyword evidence="3" id="KW-0812">Transmembrane</keyword>
<dbReference type="STRING" id="880073.Cabys_1246"/>
<dbReference type="OrthoDB" id="9768717at2"/>
<evidence type="ECO:0000259" key="6">
    <source>
        <dbReference type="PROSITE" id="PS51779"/>
    </source>
</evidence>
<dbReference type="GO" id="GO:0019867">
    <property type="term" value="C:outer membrane"/>
    <property type="evidence" value="ECO:0007669"/>
    <property type="project" value="InterPro"/>
</dbReference>
<sequence length="443" mass="52673" precursor="true">MTTQKKYIPPKFNTVFKTIILLLVVLSAVSGAQDKIDFSKFNGKIIKDIFIVGNKQTRAKVILREMQLQEGQVFRDSLLIRSRERLENLWLFNRVEMLPFSSSDSVSIIVSVTERWYFFPYPVLYIVDRDWDKLTYGFGFAHLNFRGWNEKLQSSVHFGNRPGLKFVYENPWVGEKLHLYTRVYFRKFRMDNYKYDFPEYHLLSVVHLGKYWTRDIRTVVMFSRDQVSVDKENVIYMESGNQEDINYGIRLINTFDYRDLYAYPTTGWYLRLGIYKMGLFAPELDYTQYMFDFRKYLSVNSFILAGRVYTLQSYGNTPVYDQVFLGFEERIRGHFNEVYNGRYAMLLGLALRHPLIPLRYFSYHSELLPEFLTKNLKFGLNAGLFIESGQVWNNHKNFKLRNMITGYGFGLHFLLPYVEVLRFDYAFNEQGRGEFIVEVLMPF</sequence>
<evidence type="ECO:0000256" key="4">
    <source>
        <dbReference type="ARBA" id="ARBA00023136"/>
    </source>
</evidence>
<dbReference type="Gene3D" id="3.10.20.310">
    <property type="entry name" value="membrane protein fhac"/>
    <property type="match status" value="1"/>
</dbReference>